<evidence type="ECO:0000313" key="2">
    <source>
        <dbReference type="Proteomes" id="UP001227162"/>
    </source>
</evidence>
<reference evidence="1" key="2">
    <citation type="submission" date="2023-04" db="EMBL/GenBank/DDBJ databases">
        <title>'Rhodoalgimonas zhirmunskyi' gen. nov., isolated from a red alga.</title>
        <authorList>
            <person name="Nedashkovskaya O.I."/>
            <person name="Otstavnykh N.Y."/>
            <person name="Bystritskaya E.P."/>
            <person name="Balabanova L.A."/>
            <person name="Isaeva M.P."/>
        </authorList>
    </citation>
    <scope>NUCLEOTIDE SEQUENCE</scope>
    <source>
        <strain evidence="1">10Alg 79</strain>
    </source>
</reference>
<dbReference type="EMBL" id="JANFFA010000004">
    <property type="protein sequence ID" value="MDQ2095496.1"/>
    <property type="molecule type" value="Genomic_DNA"/>
</dbReference>
<protein>
    <recommendedName>
        <fullName evidence="3">Sulfotransferase family protein</fullName>
    </recommendedName>
</protein>
<dbReference type="Gene3D" id="3.40.50.300">
    <property type="entry name" value="P-loop containing nucleotide triphosphate hydrolases"/>
    <property type="match status" value="1"/>
</dbReference>
<dbReference type="SUPFAM" id="SSF52540">
    <property type="entry name" value="P-loop containing nucleoside triphosphate hydrolases"/>
    <property type="match status" value="1"/>
</dbReference>
<dbReference type="RefSeq" id="WP_317627111.1">
    <property type="nucleotide sequence ID" value="NZ_JANFFA010000004.1"/>
</dbReference>
<gene>
    <name evidence="1" type="ORF">NOI20_15355</name>
</gene>
<comment type="caution">
    <text evidence="1">The sequence shown here is derived from an EMBL/GenBank/DDBJ whole genome shotgun (WGS) entry which is preliminary data.</text>
</comment>
<name>A0AAJ1X6G7_9RHOB</name>
<keyword evidence="2" id="KW-1185">Reference proteome</keyword>
<dbReference type="Proteomes" id="UP001227162">
    <property type="component" value="Unassembled WGS sequence"/>
</dbReference>
<evidence type="ECO:0000313" key="1">
    <source>
        <dbReference type="EMBL" id="MDQ2095496.1"/>
    </source>
</evidence>
<dbReference type="AlphaFoldDB" id="A0AAJ1X6G7"/>
<reference evidence="1" key="1">
    <citation type="submission" date="2022-07" db="EMBL/GenBank/DDBJ databases">
        <authorList>
            <person name="Otstavnykh N."/>
            <person name="Isaeva M."/>
            <person name="Bystritskaya E."/>
        </authorList>
    </citation>
    <scope>NUCLEOTIDE SEQUENCE</scope>
    <source>
        <strain evidence="1">10Alg 79</strain>
    </source>
</reference>
<sequence length="207" mass="23687">MLVFFKENLVLLANPKTGTTALSTALAKDADIVFDNRRKHVNAAFLHRKFAPFLSSAFDLTPERAAVIRDPLDVMRSWFRYRQRTEIAESRRSTRETSFEEFVADVLSDDPPPHARIGRQSRFLTLKTDGRVPLHHLFAYEAQPRLLAFLSDRFQREITLPVQNASPNAPAEIGARTEARFRHAFAADYAIYQRVLDADGHLHQLLD</sequence>
<evidence type="ECO:0008006" key="3">
    <source>
        <dbReference type="Google" id="ProtNLM"/>
    </source>
</evidence>
<accession>A0AAJ1X6G7</accession>
<proteinExistence type="predicted"/>
<organism evidence="1 2">
    <name type="scientific">Rhodalgimonas zhirmunskyi</name>
    <dbReference type="NCBI Taxonomy" id="2964767"/>
    <lineage>
        <taxon>Bacteria</taxon>
        <taxon>Pseudomonadati</taxon>
        <taxon>Pseudomonadota</taxon>
        <taxon>Alphaproteobacteria</taxon>
        <taxon>Rhodobacterales</taxon>
        <taxon>Roseobacteraceae</taxon>
        <taxon>Rhodalgimonas</taxon>
    </lineage>
</organism>
<dbReference type="InterPro" id="IPR027417">
    <property type="entry name" value="P-loop_NTPase"/>
</dbReference>